<dbReference type="Proteomes" id="UP001280121">
    <property type="component" value="Unassembled WGS sequence"/>
</dbReference>
<dbReference type="PANTHER" id="PTHR33782:SF27">
    <property type="entry name" value="PROTEIN, PUTATIVE-RELATED"/>
    <property type="match status" value="1"/>
</dbReference>
<evidence type="ECO:0000313" key="1">
    <source>
        <dbReference type="EMBL" id="KAK2652379.1"/>
    </source>
</evidence>
<evidence type="ECO:0000313" key="2">
    <source>
        <dbReference type="Proteomes" id="UP001280121"/>
    </source>
</evidence>
<name>A0AAD9X432_9ROSI</name>
<dbReference type="EMBL" id="JANJYI010000004">
    <property type="protein sequence ID" value="KAK2652379.1"/>
    <property type="molecule type" value="Genomic_DNA"/>
</dbReference>
<proteinExistence type="predicted"/>
<gene>
    <name evidence="1" type="ORF">Ddye_012235</name>
</gene>
<organism evidence="1 2">
    <name type="scientific">Dipteronia dyeriana</name>
    <dbReference type="NCBI Taxonomy" id="168575"/>
    <lineage>
        <taxon>Eukaryota</taxon>
        <taxon>Viridiplantae</taxon>
        <taxon>Streptophyta</taxon>
        <taxon>Embryophyta</taxon>
        <taxon>Tracheophyta</taxon>
        <taxon>Spermatophyta</taxon>
        <taxon>Magnoliopsida</taxon>
        <taxon>eudicotyledons</taxon>
        <taxon>Gunneridae</taxon>
        <taxon>Pentapetalae</taxon>
        <taxon>rosids</taxon>
        <taxon>malvids</taxon>
        <taxon>Sapindales</taxon>
        <taxon>Sapindaceae</taxon>
        <taxon>Hippocastanoideae</taxon>
        <taxon>Acereae</taxon>
        <taxon>Dipteronia</taxon>
    </lineage>
</organism>
<dbReference type="PANTHER" id="PTHR33782">
    <property type="entry name" value="OS01G0121600 PROTEIN"/>
    <property type="match status" value="1"/>
</dbReference>
<dbReference type="AlphaFoldDB" id="A0AAD9X432"/>
<comment type="caution">
    <text evidence="1">The sequence shown here is derived from an EMBL/GenBank/DDBJ whole genome shotgun (WGS) entry which is preliminary data.</text>
</comment>
<reference evidence="1" key="1">
    <citation type="journal article" date="2023" name="Plant J.">
        <title>Genome sequences and population genomics provide insights into the demographic history, inbreeding, and mutation load of two 'living fossil' tree species of Dipteronia.</title>
        <authorList>
            <person name="Feng Y."/>
            <person name="Comes H.P."/>
            <person name="Chen J."/>
            <person name="Zhu S."/>
            <person name="Lu R."/>
            <person name="Zhang X."/>
            <person name="Li P."/>
            <person name="Qiu J."/>
            <person name="Olsen K.M."/>
            <person name="Qiu Y."/>
        </authorList>
    </citation>
    <scope>NUCLEOTIDE SEQUENCE</scope>
    <source>
        <strain evidence="1">KIB01</strain>
    </source>
</reference>
<sequence>MEATKFLSSTLPLHRPQVFSSLSTCRKTPGKIPLMISMAASRSSRSSKRYGGDHHYGGRLVDENMIVLRMRIGEIKMLEKRNEPPSNSMEWEKKYYANNGHDEDVLEAVGFLQNNLMNMRPDLALGLHLWVQRFGFEVSSLWKKVICAIYGLDKNLFKWSWQGGNKSSHFVKAIAELFITGSNSQKLLTEGMQMVMGRGNRARFWTDISHGGIPVRVLFPRILAVAISLVLFRISEVGIRGFRLGRGWWEVSYCPNKSMYEWMDNWIGLCPVVRCVRAWCTLFYAVSWTIWEFRNNLIFKGIDANVAMAVDIVKHRVVLWFKCHGSGVMDPVSVMQLNVKESCDSYLPS</sequence>
<protein>
    <submittedName>
        <fullName evidence="1">Uncharacterized protein</fullName>
    </submittedName>
</protein>
<accession>A0AAD9X432</accession>
<keyword evidence="2" id="KW-1185">Reference proteome</keyword>